<organism evidence="1 2">
    <name type="scientific">Hyalomma asiaticum</name>
    <name type="common">Tick</name>
    <dbReference type="NCBI Taxonomy" id="266040"/>
    <lineage>
        <taxon>Eukaryota</taxon>
        <taxon>Metazoa</taxon>
        <taxon>Ecdysozoa</taxon>
        <taxon>Arthropoda</taxon>
        <taxon>Chelicerata</taxon>
        <taxon>Arachnida</taxon>
        <taxon>Acari</taxon>
        <taxon>Parasitiformes</taxon>
        <taxon>Ixodida</taxon>
        <taxon>Ixodoidea</taxon>
        <taxon>Ixodidae</taxon>
        <taxon>Hyalomminae</taxon>
        <taxon>Hyalomma</taxon>
    </lineage>
</organism>
<proteinExistence type="predicted"/>
<gene>
    <name evidence="1" type="ORF">HPB50_004929</name>
</gene>
<evidence type="ECO:0000313" key="1">
    <source>
        <dbReference type="EMBL" id="KAH6944757.1"/>
    </source>
</evidence>
<reference evidence="1" key="1">
    <citation type="submission" date="2020-05" db="EMBL/GenBank/DDBJ databases">
        <title>Large-scale comparative analyses of tick genomes elucidate their genetic diversity and vector capacities.</title>
        <authorList>
            <person name="Jia N."/>
            <person name="Wang J."/>
            <person name="Shi W."/>
            <person name="Du L."/>
            <person name="Sun Y."/>
            <person name="Zhan W."/>
            <person name="Jiang J."/>
            <person name="Wang Q."/>
            <person name="Zhang B."/>
            <person name="Ji P."/>
            <person name="Sakyi L.B."/>
            <person name="Cui X."/>
            <person name="Yuan T."/>
            <person name="Jiang B."/>
            <person name="Yang W."/>
            <person name="Lam T.T.-Y."/>
            <person name="Chang Q."/>
            <person name="Ding S."/>
            <person name="Wang X."/>
            <person name="Zhu J."/>
            <person name="Ruan X."/>
            <person name="Zhao L."/>
            <person name="Wei J."/>
            <person name="Que T."/>
            <person name="Du C."/>
            <person name="Cheng J."/>
            <person name="Dai P."/>
            <person name="Han X."/>
            <person name="Huang E."/>
            <person name="Gao Y."/>
            <person name="Liu J."/>
            <person name="Shao H."/>
            <person name="Ye R."/>
            <person name="Li L."/>
            <person name="Wei W."/>
            <person name="Wang X."/>
            <person name="Wang C."/>
            <person name="Yang T."/>
            <person name="Huo Q."/>
            <person name="Li W."/>
            <person name="Guo W."/>
            <person name="Chen H."/>
            <person name="Zhou L."/>
            <person name="Ni X."/>
            <person name="Tian J."/>
            <person name="Zhou Y."/>
            <person name="Sheng Y."/>
            <person name="Liu T."/>
            <person name="Pan Y."/>
            <person name="Xia L."/>
            <person name="Li J."/>
            <person name="Zhao F."/>
            <person name="Cao W."/>
        </authorList>
    </citation>
    <scope>NUCLEOTIDE SEQUENCE</scope>
    <source>
        <strain evidence="1">Hyas-2018</strain>
    </source>
</reference>
<dbReference type="Proteomes" id="UP000821845">
    <property type="component" value="Chromosome 1"/>
</dbReference>
<name>A0ACB7TEK5_HYAAI</name>
<evidence type="ECO:0000313" key="2">
    <source>
        <dbReference type="Proteomes" id="UP000821845"/>
    </source>
</evidence>
<dbReference type="EMBL" id="CM023481">
    <property type="protein sequence ID" value="KAH6944757.1"/>
    <property type="molecule type" value="Genomic_DNA"/>
</dbReference>
<protein>
    <submittedName>
        <fullName evidence="1">Uncharacterized protein</fullName>
    </submittedName>
</protein>
<comment type="caution">
    <text evidence="1">The sequence shown here is derived from an EMBL/GenBank/DDBJ whole genome shotgun (WGS) entry which is preliminary data.</text>
</comment>
<sequence>MVRLAVPRTATHVRRISFVPAPPGRATRQRNYLDISLLEFATFIVANGSDEWALSTMLRKQPREERENDSVGAPLRLALVQRVTLRLVCFPPSPPCWCVPDGSWRLHRPPKNPQGRKRASRSHQLGDLSVAKGPPNGPGTGSQRDYPTPLRLGGYGDVDPGAQGAAGVTSPLGAKTCAVARRREGAAMARNLPRPLDWCAPRPLPRQA</sequence>
<keyword evidence="2" id="KW-1185">Reference proteome</keyword>
<accession>A0ACB7TEK5</accession>